<evidence type="ECO:0000259" key="5">
    <source>
        <dbReference type="PROSITE" id="PS51294"/>
    </source>
</evidence>
<feature type="region of interest" description="Disordered" evidence="3">
    <location>
        <begin position="371"/>
        <end position="402"/>
    </location>
</feature>
<evidence type="ECO:0000256" key="3">
    <source>
        <dbReference type="SAM" id="MobiDB-lite"/>
    </source>
</evidence>
<feature type="domain" description="HTH myb-type" evidence="5">
    <location>
        <begin position="139"/>
        <end position="191"/>
    </location>
</feature>
<evidence type="ECO:0000256" key="1">
    <source>
        <dbReference type="ARBA" id="ARBA00004123"/>
    </source>
</evidence>
<proteinExistence type="predicted"/>
<feature type="region of interest" description="Disordered" evidence="3">
    <location>
        <begin position="183"/>
        <end position="210"/>
    </location>
</feature>
<dbReference type="SMART" id="SM00717">
    <property type="entry name" value="SANT"/>
    <property type="match status" value="1"/>
</dbReference>
<comment type="subcellular location">
    <subcellularLocation>
        <location evidence="1">Nucleus</location>
    </subcellularLocation>
</comment>
<organism evidence="6 7">
    <name type="scientific">Saponaria officinalis</name>
    <name type="common">Common soapwort</name>
    <name type="synonym">Lychnis saponaria</name>
    <dbReference type="NCBI Taxonomy" id="3572"/>
    <lineage>
        <taxon>Eukaryota</taxon>
        <taxon>Viridiplantae</taxon>
        <taxon>Streptophyta</taxon>
        <taxon>Embryophyta</taxon>
        <taxon>Tracheophyta</taxon>
        <taxon>Spermatophyta</taxon>
        <taxon>Magnoliopsida</taxon>
        <taxon>eudicotyledons</taxon>
        <taxon>Gunneridae</taxon>
        <taxon>Pentapetalae</taxon>
        <taxon>Caryophyllales</taxon>
        <taxon>Caryophyllaceae</taxon>
        <taxon>Caryophylleae</taxon>
        <taxon>Saponaria</taxon>
    </lineage>
</organism>
<gene>
    <name evidence="6" type="ORF">RND81_03G242100</name>
</gene>
<dbReference type="Gene3D" id="1.10.10.60">
    <property type="entry name" value="Homeodomain-like"/>
    <property type="match status" value="1"/>
</dbReference>
<evidence type="ECO:0000313" key="7">
    <source>
        <dbReference type="Proteomes" id="UP001443914"/>
    </source>
</evidence>
<dbReference type="PROSITE" id="PS51294">
    <property type="entry name" value="HTH_MYB"/>
    <property type="match status" value="1"/>
</dbReference>
<feature type="domain" description="Myb-like" evidence="4">
    <location>
        <begin position="139"/>
        <end position="187"/>
    </location>
</feature>
<dbReference type="InterPro" id="IPR017930">
    <property type="entry name" value="Myb_dom"/>
</dbReference>
<dbReference type="PROSITE" id="PS50090">
    <property type="entry name" value="MYB_LIKE"/>
    <property type="match status" value="1"/>
</dbReference>
<evidence type="ECO:0000256" key="2">
    <source>
        <dbReference type="ARBA" id="ARBA00023242"/>
    </source>
</evidence>
<dbReference type="CDD" id="cd11660">
    <property type="entry name" value="SANT_TRF"/>
    <property type="match status" value="1"/>
</dbReference>
<feature type="region of interest" description="Disordered" evidence="3">
    <location>
        <begin position="417"/>
        <end position="442"/>
    </location>
</feature>
<dbReference type="PANTHER" id="PTHR47206:SF1">
    <property type="entry name" value="HOMEODOMAIN-LIKE SUPERFAMILY PROTEIN"/>
    <property type="match status" value="1"/>
</dbReference>
<feature type="compositionally biased region" description="Low complexity" evidence="3">
    <location>
        <begin position="196"/>
        <end position="207"/>
    </location>
</feature>
<dbReference type="EMBL" id="JBDFQZ010000003">
    <property type="protein sequence ID" value="KAK9743480.1"/>
    <property type="molecule type" value="Genomic_DNA"/>
</dbReference>
<keyword evidence="7" id="KW-1185">Reference proteome</keyword>
<keyword evidence="2" id="KW-0539">Nucleus</keyword>
<dbReference type="InterPro" id="IPR009057">
    <property type="entry name" value="Homeodomain-like_sf"/>
</dbReference>
<evidence type="ECO:0000313" key="6">
    <source>
        <dbReference type="EMBL" id="KAK9743480.1"/>
    </source>
</evidence>
<dbReference type="Pfam" id="PF00249">
    <property type="entry name" value="Myb_DNA-binding"/>
    <property type="match status" value="1"/>
</dbReference>
<feature type="region of interest" description="Disordered" evidence="3">
    <location>
        <begin position="310"/>
        <end position="353"/>
    </location>
</feature>
<reference evidence="6" key="1">
    <citation type="submission" date="2024-03" db="EMBL/GenBank/DDBJ databases">
        <title>WGS assembly of Saponaria officinalis var. Norfolk2.</title>
        <authorList>
            <person name="Jenkins J."/>
            <person name="Shu S."/>
            <person name="Grimwood J."/>
            <person name="Barry K."/>
            <person name="Goodstein D."/>
            <person name="Schmutz J."/>
            <person name="Leebens-Mack J."/>
            <person name="Osbourn A."/>
        </authorList>
    </citation>
    <scope>NUCLEOTIDE SEQUENCE [LARGE SCALE GENOMIC DNA]</scope>
    <source>
        <strain evidence="6">JIC</strain>
    </source>
</reference>
<feature type="compositionally biased region" description="Polar residues" evidence="3">
    <location>
        <begin position="417"/>
        <end position="437"/>
    </location>
</feature>
<accession>A0AAW1MAV0</accession>
<dbReference type="GO" id="GO:0005634">
    <property type="term" value="C:nucleus"/>
    <property type="evidence" value="ECO:0007669"/>
    <property type="project" value="UniProtKB-SubCell"/>
</dbReference>
<evidence type="ECO:0000259" key="4">
    <source>
        <dbReference type="PROSITE" id="PS50090"/>
    </source>
</evidence>
<dbReference type="PRINTS" id="PR01217">
    <property type="entry name" value="PRICHEXTENSN"/>
</dbReference>
<protein>
    <submittedName>
        <fullName evidence="6">Uncharacterized protein</fullName>
    </submittedName>
</protein>
<feature type="compositionally biased region" description="Basic and acidic residues" evidence="3">
    <location>
        <begin position="338"/>
        <end position="350"/>
    </location>
</feature>
<dbReference type="SUPFAM" id="SSF46689">
    <property type="entry name" value="Homeodomain-like"/>
    <property type="match status" value="1"/>
</dbReference>
<name>A0AAW1MAV0_SAPOF</name>
<feature type="compositionally biased region" description="Pro residues" evidence="3">
    <location>
        <begin position="324"/>
        <end position="337"/>
    </location>
</feature>
<dbReference type="AlphaFoldDB" id="A0AAW1MAV0"/>
<feature type="region of interest" description="Disordered" evidence="3">
    <location>
        <begin position="119"/>
        <end position="139"/>
    </location>
</feature>
<feature type="region of interest" description="Disordered" evidence="3">
    <location>
        <begin position="223"/>
        <end position="274"/>
    </location>
</feature>
<dbReference type="InterPro" id="IPR001005">
    <property type="entry name" value="SANT/Myb"/>
</dbReference>
<comment type="caution">
    <text evidence="6">The sequence shown here is derived from an EMBL/GenBank/DDBJ whole genome shotgun (WGS) entry which is preliminary data.</text>
</comment>
<dbReference type="PANTHER" id="PTHR47206">
    <property type="entry name" value="HOMEODOMAIN-LIKE SUPERFAMILY PROTEIN"/>
    <property type="match status" value="1"/>
</dbReference>
<dbReference type="Proteomes" id="UP001443914">
    <property type="component" value="Unassembled WGS sequence"/>
</dbReference>
<sequence length="454" mass="49385">MVEKKEKKVGMREEDVCSLLQRYQAATILSVLREVAQHPDPDINWESMLVNTSSGIKSARELQLLWRHLAYRRPLVVQGDDDESDLEVELEAYPPPTSEAALEAAACVKVLACAPPSELNDPDTHHPPPPPPPHPLCTRKRKWSLDEDSQLLAAVSQWGEGNWSSILKHGHWSRSASQLSQRWSHIRKKHSPLLPPSSSSSSAPHLSEAQLATRRALDLALKDNLTTPPTPTPKPALSHSQPPTPSFKPPATSFPKPRPPIKKPPPKPPSITDTIQRTAVAAGARILNPSDADALLNYANVHFFRSRAPVSFPTPPQLSKDSHPPPPVSHPLKPKPPAPDDHLPKNDNNKTCHVPCSEAKQIVRLPDNIASLPQTLPKAPPVKSRSIPWGTTANEGKDEPSNQVVVDPVLTDAAHNQASCTPSVNGTHESFSSSVVDASTEKVKGLCKGLAEAK</sequence>